<sequence length="73" mass="8059">MPETATMLHVNVAARAQARAAAAHHSEPAADRGGSRVPFLRPRIPGRTRQDQRTRIGSRSLPRVPHLLRLAHI</sequence>
<keyword evidence="3" id="KW-1185">Reference proteome</keyword>
<evidence type="ECO:0000313" key="3">
    <source>
        <dbReference type="Proteomes" id="UP001066276"/>
    </source>
</evidence>
<comment type="caution">
    <text evidence="2">The sequence shown here is derived from an EMBL/GenBank/DDBJ whole genome shotgun (WGS) entry which is preliminary data.</text>
</comment>
<proteinExistence type="predicted"/>
<gene>
    <name evidence="2" type="ORF">NDU88_004892</name>
</gene>
<protein>
    <submittedName>
        <fullName evidence="2">Uncharacterized protein</fullName>
    </submittedName>
</protein>
<feature type="region of interest" description="Disordered" evidence="1">
    <location>
        <begin position="19"/>
        <end position="54"/>
    </location>
</feature>
<organism evidence="2 3">
    <name type="scientific">Pleurodeles waltl</name>
    <name type="common">Iberian ribbed newt</name>
    <dbReference type="NCBI Taxonomy" id="8319"/>
    <lineage>
        <taxon>Eukaryota</taxon>
        <taxon>Metazoa</taxon>
        <taxon>Chordata</taxon>
        <taxon>Craniata</taxon>
        <taxon>Vertebrata</taxon>
        <taxon>Euteleostomi</taxon>
        <taxon>Amphibia</taxon>
        <taxon>Batrachia</taxon>
        <taxon>Caudata</taxon>
        <taxon>Salamandroidea</taxon>
        <taxon>Salamandridae</taxon>
        <taxon>Pleurodelinae</taxon>
        <taxon>Pleurodeles</taxon>
    </lineage>
</organism>
<dbReference type="EMBL" id="JANPWB010000003">
    <property type="protein sequence ID" value="KAJ1201076.1"/>
    <property type="molecule type" value="Genomic_DNA"/>
</dbReference>
<dbReference type="AlphaFoldDB" id="A0AAV7VK25"/>
<feature type="compositionally biased region" description="Basic and acidic residues" evidence="1">
    <location>
        <begin position="24"/>
        <end position="34"/>
    </location>
</feature>
<name>A0AAV7VK25_PLEWA</name>
<accession>A0AAV7VK25</accession>
<evidence type="ECO:0000256" key="1">
    <source>
        <dbReference type="SAM" id="MobiDB-lite"/>
    </source>
</evidence>
<evidence type="ECO:0000313" key="2">
    <source>
        <dbReference type="EMBL" id="KAJ1201076.1"/>
    </source>
</evidence>
<dbReference type="Proteomes" id="UP001066276">
    <property type="component" value="Chromosome 2_1"/>
</dbReference>
<reference evidence="2" key="1">
    <citation type="journal article" date="2022" name="bioRxiv">
        <title>Sequencing and chromosome-scale assembly of the giantPleurodeles waltlgenome.</title>
        <authorList>
            <person name="Brown T."/>
            <person name="Elewa A."/>
            <person name="Iarovenko S."/>
            <person name="Subramanian E."/>
            <person name="Araus A.J."/>
            <person name="Petzold A."/>
            <person name="Susuki M."/>
            <person name="Suzuki K.-i.T."/>
            <person name="Hayashi T."/>
            <person name="Toyoda A."/>
            <person name="Oliveira C."/>
            <person name="Osipova E."/>
            <person name="Leigh N.D."/>
            <person name="Simon A."/>
            <person name="Yun M.H."/>
        </authorList>
    </citation>
    <scope>NUCLEOTIDE SEQUENCE</scope>
    <source>
        <strain evidence="2">20211129_DDA</strain>
        <tissue evidence="2">Liver</tissue>
    </source>
</reference>